<gene>
    <name evidence="12" type="primary">SLC13A5</name>
</gene>
<feature type="transmembrane region" description="Helical" evidence="10">
    <location>
        <begin position="102"/>
        <end position="130"/>
    </location>
</feature>
<dbReference type="Pfam" id="PF00939">
    <property type="entry name" value="Na_sulph_symp"/>
    <property type="match status" value="1"/>
</dbReference>
<evidence type="ECO:0000256" key="5">
    <source>
        <dbReference type="ARBA" id="ARBA00022989"/>
    </source>
</evidence>
<dbReference type="GeneID" id="100520976"/>
<dbReference type="InterPro" id="IPR001898">
    <property type="entry name" value="SLC13A/DASS"/>
</dbReference>
<evidence type="ECO:0000256" key="10">
    <source>
        <dbReference type="SAM" id="Phobius"/>
    </source>
</evidence>
<keyword evidence="6" id="KW-0915">Sodium</keyword>
<feature type="transmembrane region" description="Helical" evidence="10">
    <location>
        <begin position="77"/>
        <end position="96"/>
    </location>
</feature>
<dbReference type="Proteomes" id="UP000694727">
    <property type="component" value="Unplaced"/>
</dbReference>
<evidence type="ECO:0000256" key="9">
    <source>
        <dbReference type="SAM" id="MobiDB-lite"/>
    </source>
</evidence>
<dbReference type="CDD" id="cd01115">
    <property type="entry name" value="SLC13_permease"/>
    <property type="match status" value="1"/>
</dbReference>
<feature type="transmembrane region" description="Helical" evidence="10">
    <location>
        <begin position="270"/>
        <end position="293"/>
    </location>
</feature>
<dbReference type="PANTHER" id="PTHR10283">
    <property type="entry name" value="SOLUTE CARRIER FAMILY 13 MEMBER"/>
    <property type="match status" value="1"/>
</dbReference>
<evidence type="ECO:0000256" key="3">
    <source>
        <dbReference type="ARBA" id="ARBA00022448"/>
    </source>
</evidence>
<accession>A0A8D0RKL2</accession>
<dbReference type="CTD" id="284111"/>
<feature type="transmembrane region" description="Helical" evidence="10">
    <location>
        <begin position="151"/>
        <end position="168"/>
    </location>
</feature>
<evidence type="ECO:0000313" key="13">
    <source>
        <dbReference type="Proteomes" id="UP000694727"/>
    </source>
</evidence>
<dbReference type="Proteomes" id="UP000694720">
    <property type="component" value="Unplaced"/>
</dbReference>
<dbReference type="Ensembl" id="ENSSSCT00045066471.1">
    <property type="protein sequence ID" value="ENSSSCP00045047159.1"/>
    <property type="gene ID" value="ENSSSCG00045038321.1"/>
</dbReference>
<dbReference type="PANTHER" id="PTHR10283:SF109">
    <property type="entry name" value="NA(+)_CITRATE COTRANSPORTER"/>
    <property type="match status" value="1"/>
</dbReference>
<feature type="transmembrane region" description="Helical" evidence="10">
    <location>
        <begin position="509"/>
        <end position="542"/>
    </location>
</feature>
<dbReference type="Ensembl" id="ENSSSCT00055056866.1">
    <property type="protein sequence ID" value="ENSSSCP00055045484.1"/>
    <property type="gene ID" value="ENSSSCG00055028631.1"/>
</dbReference>
<keyword evidence="3" id="KW-0813">Transport</keyword>
<sequence length="632" mass="69359">MRWVGEGALGDKSGAQSSADAARKPRVTRKAEVRGAESAAHGAGQRSLRDGGARSRSNQVPSAMASALSYVSKFKSFVILFVTPILLLPLIILMPAKFVRCAYVITVMAVYWCTEVIPLAVTALMPALLFPLFKIMDSKQVCLQYMKDTNMLFLGGLIVAVAVEHWNLHKRIALRTLLWVGAKPAQLMLGFMGVTAFLSMWISNTATTAMMVPIVEAVLQQMEATSTATEASLGALELADKGKAGELPGNQANFEGPAMRKQEVHERKNVCKAMTLCVCYAASIGGTATLTGTGPNVVLLGQMQELFPDSKDIVNFASWFGFAFPNMLIMLLLSWLWLRFIYMRFNIKESWGCGLERKSEEKAAREVLWVEYRKLGPLSFAEVNVLLCFFLLVGLWFSRDPGFMPGWQSITWVEGKTSYTSDATVAIFVACLLFIMPSEKPKFNFCSQTEEERKTPFYPPPLLNWKVVQEKVPWGIVLLLGGGFALAKGCEDSGLSEWMGKQMEPLHAVAPAAITLILSSLIAVLTECTSNVATTTLFLPIFASMSRSIGLNPLYVMIPCTLSSSFAFMLPVATPPNAIVFSYGHLKVSDMMKTGVVMNIIGIACVFLAVNTWGRVMFDLGNFPDWANVTSH</sequence>
<dbReference type="AlphaFoldDB" id="A0A8D0RKL2"/>
<keyword evidence="8" id="KW-0739">Sodium transport</keyword>
<dbReference type="Ensembl" id="ENSSSCT00035084814.1">
    <property type="protein sequence ID" value="ENSSSCP00035035281.1"/>
    <property type="gene ID" value="ENSSSCG00035063087.1"/>
</dbReference>
<evidence type="ECO:0000313" key="12">
    <source>
        <dbReference type="Ensembl" id="ENSSSCP00035035281.1"/>
    </source>
</evidence>
<name>A0A8D0RKL2_PIG</name>
<organism evidence="11 13">
    <name type="scientific">Sus scrofa</name>
    <name type="common">Pig</name>
    <dbReference type="NCBI Taxonomy" id="9823"/>
    <lineage>
        <taxon>Eukaryota</taxon>
        <taxon>Metazoa</taxon>
        <taxon>Chordata</taxon>
        <taxon>Craniata</taxon>
        <taxon>Vertebrata</taxon>
        <taxon>Euteleostomi</taxon>
        <taxon>Mammalia</taxon>
        <taxon>Eutheria</taxon>
        <taxon>Laurasiatheria</taxon>
        <taxon>Artiodactyla</taxon>
        <taxon>Suina</taxon>
        <taxon>Suidae</taxon>
        <taxon>Sus</taxon>
    </lineage>
</organism>
<evidence type="ECO:0000313" key="11">
    <source>
        <dbReference type="Ensembl" id="ENSSSCP00025017855.1"/>
    </source>
</evidence>
<dbReference type="OrthoDB" id="6493944at2759"/>
<comment type="subcellular location">
    <subcellularLocation>
        <location evidence="1">Membrane</location>
        <topology evidence="1">Multi-pass membrane protein</topology>
    </subcellularLocation>
</comment>
<evidence type="ECO:0000256" key="4">
    <source>
        <dbReference type="ARBA" id="ARBA00022692"/>
    </source>
</evidence>
<dbReference type="SMR" id="A0A8D0RKL2"/>
<keyword evidence="7 10" id="KW-0472">Membrane</keyword>
<keyword evidence="5 10" id="KW-1133">Transmembrane helix</keyword>
<dbReference type="Proteomes" id="UP000694728">
    <property type="component" value="Unplaced"/>
</dbReference>
<feature type="region of interest" description="Disordered" evidence="9">
    <location>
        <begin position="1"/>
        <end position="57"/>
    </location>
</feature>
<proteinExistence type="inferred from homology"/>
<evidence type="ECO:0000256" key="7">
    <source>
        <dbReference type="ARBA" id="ARBA00023136"/>
    </source>
</evidence>
<dbReference type="Proteomes" id="UP000694724">
    <property type="component" value="Unplaced"/>
</dbReference>
<feature type="transmembrane region" description="Helical" evidence="10">
    <location>
        <begin position="375"/>
        <end position="397"/>
    </location>
</feature>
<evidence type="ECO:0000256" key="8">
    <source>
        <dbReference type="ARBA" id="ARBA00023201"/>
    </source>
</evidence>
<feature type="transmembrane region" description="Helical" evidence="10">
    <location>
        <begin position="594"/>
        <end position="613"/>
    </location>
</feature>
<evidence type="ECO:0000256" key="6">
    <source>
        <dbReference type="ARBA" id="ARBA00023053"/>
    </source>
</evidence>
<dbReference type="Ensembl" id="ENSSSCT00025041945.1">
    <property type="protein sequence ID" value="ENSSSCP00025017855.1"/>
    <property type="gene ID" value="ENSSSCG00025030789.1"/>
</dbReference>
<protein>
    <submittedName>
        <fullName evidence="11">Solute carrier family 13 member 5</fullName>
    </submittedName>
</protein>
<reference evidence="11" key="1">
    <citation type="submission" date="2025-05" db="UniProtKB">
        <authorList>
            <consortium name="Ensembl"/>
        </authorList>
    </citation>
    <scope>IDENTIFICATION</scope>
</reference>
<feature type="transmembrane region" description="Helical" evidence="10">
    <location>
        <begin position="188"/>
        <end position="212"/>
    </location>
</feature>
<comment type="similarity">
    <text evidence="2">Belongs to the SLC13A/DASS transporter (TC 2.A.47) family. NADC subfamily.</text>
</comment>
<feature type="transmembrane region" description="Helical" evidence="10">
    <location>
        <begin position="313"/>
        <end position="338"/>
    </location>
</feature>
<keyword evidence="8" id="KW-0406">Ion transport</keyword>
<evidence type="ECO:0000256" key="1">
    <source>
        <dbReference type="ARBA" id="ARBA00004141"/>
    </source>
</evidence>
<dbReference type="GO" id="GO:0015370">
    <property type="term" value="F:solute:sodium symporter activity"/>
    <property type="evidence" value="ECO:0007669"/>
    <property type="project" value="UniProtKB-ARBA"/>
</dbReference>
<dbReference type="RefSeq" id="XP_013836690.2">
    <property type="nucleotide sequence ID" value="XM_013981236.2"/>
</dbReference>
<evidence type="ECO:0000256" key="2">
    <source>
        <dbReference type="ARBA" id="ARBA00006772"/>
    </source>
</evidence>
<dbReference type="KEGG" id="ssc:100520976"/>
<dbReference type="InterPro" id="IPR031312">
    <property type="entry name" value="Na/sul_symport_CS"/>
</dbReference>
<dbReference type="PROSITE" id="PS01271">
    <property type="entry name" value="NA_SULFATE"/>
    <property type="match status" value="1"/>
</dbReference>
<keyword evidence="4 10" id="KW-0812">Transmembrane</keyword>
<dbReference type="GO" id="GO:0016020">
    <property type="term" value="C:membrane"/>
    <property type="evidence" value="ECO:0007669"/>
    <property type="project" value="UniProtKB-SubCell"/>
</dbReference>